<dbReference type="InterPro" id="IPR036634">
    <property type="entry name" value="PRD_sf"/>
</dbReference>
<dbReference type="SUPFAM" id="SSF63520">
    <property type="entry name" value="PTS-regulatory domain, PRD"/>
    <property type="match status" value="2"/>
</dbReference>
<proteinExistence type="predicted"/>
<dbReference type="InterPro" id="IPR036650">
    <property type="entry name" value="CAT_RNA-bd_dom_sf"/>
</dbReference>
<protein>
    <submittedName>
        <fullName evidence="3">Beta-glucoside operon transcriptional antiterminator</fullName>
    </submittedName>
</protein>
<feature type="domain" description="PRD" evidence="2">
    <location>
        <begin position="172"/>
        <end position="282"/>
    </location>
</feature>
<dbReference type="RefSeq" id="WP_307410446.1">
    <property type="nucleotide sequence ID" value="NZ_JAUSUR010000007.1"/>
</dbReference>
<dbReference type="InterPro" id="IPR004341">
    <property type="entry name" value="CAT_RNA-bd_dom"/>
</dbReference>
<dbReference type="InterPro" id="IPR011608">
    <property type="entry name" value="PRD"/>
</dbReference>
<evidence type="ECO:0000259" key="2">
    <source>
        <dbReference type="PROSITE" id="PS51372"/>
    </source>
</evidence>
<name>A0ABU0E6Y0_9FIRM</name>
<dbReference type="Pfam" id="PF03123">
    <property type="entry name" value="CAT_RBD"/>
    <property type="match status" value="1"/>
</dbReference>
<dbReference type="EMBL" id="JAUSUR010000007">
    <property type="protein sequence ID" value="MDQ0362647.1"/>
    <property type="molecule type" value="Genomic_DNA"/>
</dbReference>
<dbReference type="Proteomes" id="UP001230220">
    <property type="component" value="Unassembled WGS sequence"/>
</dbReference>
<dbReference type="PANTHER" id="PTHR30185">
    <property type="entry name" value="CRYPTIC BETA-GLUCOSIDE BGL OPERON ANTITERMINATOR"/>
    <property type="match status" value="1"/>
</dbReference>
<feature type="domain" description="PRD" evidence="2">
    <location>
        <begin position="66"/>
        <end position="171"/>
    </location>
</feature>
<organism evidence="3 4">
    <name type="scientific">Breznakia pachnodae</name>
    <dbReference type="NCBI Taxonomy" id="265178"/>
    <lineage>
        <taxon>Bacteria</taxon>
        <taxon>Bacillati</taxon>
        <taxon>Bacillota</taxon>
        <taxon>Erysipelotrichia</taxon>
        <taxon>Erysipelotrichales</taxon>
        <taxon>Erysipelotrichaceae</taxon>
        <taxon>Breznakia</taxon>
    </lineage>
</organism>
<dbReference type="SUPFAM" id="SSF50151">
    <property type="entry name" value="SacY-like RNA-binding domain"/>
    <property type="match status" value="1"/>
</dbReference>
<evidence type="ECO:0000313" key="3">
    <source>
        <dbReference type="EMBL" id="MDQ0362647.1"/>
    </source>
</evidence>
<dbReference type="PANTHER" id="PTHR30185:SF15">
    <property type="entry name" value="CRYPTIC BETA-GLUCOSIDE BGL OPERON ANTITERMINATOR"/>
    <property type="match status" value="1"/>
</dbReference>
<keyword evidence="1" id="KW-0677">Repeat</keyword>
<comment type="caution">
    <text evidence="3">The sequence shown here is derived from an EMBL/GenBank/DDBJ whole genome shotgun (WGS) entry which is preliminary data.</text>
</comment>
<accession>A0ABU0E6Y0</accession>
<evidence type="ECO:0000256" key="1">
    <source>
        <dbReference type="ARBA" id="ARBA00022737"/>
    </source>
</evidence>
<reference evidence="3 4" key="1">
    <citation type="submission" date="2023-07" db="EMBL/GenBank/DDBJ databases">
        <title>Genomic Encyclopedia of Type Strains, Phase IV (KMG-IV): sequencing the most valuable type-strain genomes for metagenomic binning, comparative biology and taxonomic classification.</title>
        <authorList>
            <person name="Goeker M."/>
        </authorList>
    </citation>
    <scope>NUCLEOTIDE SEQUENCE [LARGE SCALE GENOMIC DNA]</scope>
    <source>
        <strain evidence="3 4">DSM 16784</strain>
    </source>
</reference>
<gene>
    <name evidence="3" type="ORF">J2S15_003401</name>
</gene>
<dbReference type="PROSITE" id="PS51372">
    <property type="entry name" value="PRD_2"/>
    <property type="match status" value="2"/>
</dbReference>
<keyword evidence="4" id="KW-1185">Reference proteome</keyword>
<dbReference type="Pfam" id="PF00874">
    <property type="entry name" value="PRD"/>
    <property type="match status" value="2"/>
</dbReference>
<sequence length="282" mass="32254">MAYTIVRNLNNNVALATDDNQKDFIIFGKGIVYGKKSGEKVNEEDVVECYFLSRKDFSYFSEIMKTMDPMIVYVTDLIIKEIKDTIGGTFSANLLLMIADHINFAIERLNEGIAMKSPLENEIRRLYDKEVEVAKKALDIVEQELGVRLPVEEEAMIAMHIVNSHVGGEMLDDAMMVTEISNTIIDVITQQTGRTLDMKSNDMSRLLIHLRFFILKYSKNELANDGEFDGLYNFLITKNPESAQCVKVIVKTLNEKYGWSVTENDMIYLMLHINRLLQKKEG</sequence>
<dbReference type="Gene3D" id="2.30.24.10">
    <property type="entry name" value="CAT RNA-binding domain"/>
    <property type="match status" value="1"/>
</dbReference>
<evidence type="ECO:0000313" key="4">
    <source>
        <dbReference type="Proteomes" id="UP001230220"/>
    </source>
</evidence>
<dbReference type="InterPro" id="IPR050661">
    <property type="entry name" value="BglG_antiterminators"/>
</dbReference>
<dbReference type="Gene3D" id="1.10.1790.10">
    <property type="entry name" value="PRD domain"/>
    <property type="match status" value="2"/>
</dbReference>
<dbReference type="SMART" id="SM01061">
    <property type="entry name" value="CAT_RBD"/>
    <property type="match status" value="1"/>
</dbReference>